<proteinExistence type="predicted"/>
<gene>
    <name evidence="2" type="ORF">MKK02DRAFT_45858</name>
</gene>
<reference evidence="2" key="1">
    <citation type="journal article" date="2022" name="G3 (Bethesda)">
        <title>High quality genome of the basidiomycete yeast Dioszegia hungarica PDD-24b-2 isolated from cloud water.</title>
        <authorList>
            <person name="Jarrige D."/>
            <person name="Haridas S."/>
            <person name="Bleykasten-Grosshans C."/>
            <person name="Joly M."/>
            <person name="Nadalig T."/>
            <person name="Sancelme M."/>
            <person name="Vuilleumier S."/>
            <person name="Grigoriev I.V."/>
            <person name="Amato P."/>
            <person name="Bringel F."/>
        </authorList>
    </citation>
    <scope>NUCLEOTIDE SEQUENCE</scope>
    <source>
        <strain evidence="2">PDD-24b-2</strain>
    </source>
</reference>
<accession>A0AA38HBN3</accession>
<dbReference type="Proteomes" id="UP001164286">
    <property type="component" value="Unassembled WGS sequence"/>
</dbReference>
<organism evidence="2 3">
    <name type="scientific">Dioszegia hungarica</name>
    <dbReference type="NCBI Taxonomy" id="4972"/>
    <lineage>
        <taxon>Eukaryota</taxon>
        <taxon>Fungi</taxon>
        <taxon>Dikarya</taxon>
        <taxon>Basidiomycota</taxon>
        <taxon>Agaricomycotina</taxon>
        <taxon>Tremellomycetes</taxon>
        <taxon>Tremellales</taxon>
        <taxon>Bulleribasidiaceae</taxon>
        <taxon>Dioszegia</taxon>
    </lineage>
</organism>
<feature type="signal peptide" evidence="1">
    <location>
        <begin position="1"/>
        <end position="19"/>
    </location>
</feature>
<sequence>MRPSLLYAPMLIALPGALARVMISFSSTSEDASLSIFGVNGPRTSLHFYTTGDHENPYVLTSADQDAVGMDTRLGLKPGHAAFTHTSDGKHVNCHIEGIPAGDLDADEDFSFMGRGEYHTWWTLASLSDEATQVCRDKGGMKLVCEVFDDKDQRVPGVQQACT</sequence>
<evidence type="ECO:0000313" key="2">
    <source>
        <dbReference type="EMBL" id="KAI9637147.1"/>
    </source>
</evidence>
<comment type="caution">
    <text evidence="2">The sequence shown here is derived from an EMBL/GenBank/DDBJ whole genome shotgun (WGS) entry which is preliminary data.</text>
</comment>
<dbReference type="EMBL" id="JAKWFO010000005">
    <property type="protein sequence ID" value="KAI9637147.1"/>
    <property type="molecule type" value="Genomic_DNA"/>
</dbReference>
<name>A0AA38HBN3_9TREE</name>
<evidence type="ECO:0000313" key="3">
    <source>
        <dbReference type="Proteomes" id="UP001164286"/>
    </source>
</evidence>
<feature type="chain" id="PRO_5041296608" evidence="1">
    <location>
        <begin position="20"/>
        <end position="163"/>
    </location>
</feature>
<evidence type="ECO:0000256" key="1">
    <source>
        <dbReference type="SAM" id="SignalP"/>
    </source>
</evidence>
<keyword evidence="3" id="KW-1185">Reference proteome</keyword>
<dbReference type="AlphaFoldDB" id="A0AA38HBN3"/>
<keyword evidence="1" id="KW-0732">Signal</keyword>
<dbReference type="GeneID" id="77732852"/>
<protein>
    <submittedName>
        <fullName evidence="2">Uncharacterized protein</fullName>
    </submittedName>
</protein>
<dbReference type="RefSeq" id="XP_052946924.1">
    <property type="nucleotide sequence ID" value="XM_053093647.1"/>
</dbReference>